<accession>A0ABR9QX08</accession>
<dbReference type="RefSeq" id="WP_226385063.1">
    <property type="nucleotide sequence ID" value="NZ_JADCKA010000004.1"/>
</dbReference>
<evidence type="ECO:0000313" key="2">
    <source>
        <dbReference type="Proteomes" id="UP001516588"/>
    </source>
</evidence>
<protein>
    <submittedName>
        <fullName evidence="1">Uncharacterized protein</fullName>
    </submittedName>
</protein>
<proteinExistence type="predicted"/>
<reference evidence="1 2" key="1">
    <citation type="submission" date="2020-10" db="EMBL/GenBank/DDBJ databases">
        <title>ChiBAC.</title>
        <authorList>
            <person name="Zenner C."/>
            <person name="Hitch T.C.A."/>
            <person name="Clavel T."/>
        </authorList>
    </citation>
    <scope>NUCLEOTIDE SEQUENCE [LARGE SCALE GENOMIC DNA]</scope>
    <source>
        <strain evidence="1 2">DSM 108706</strain>
    </source>
</reference>
<name>A0ABR9QX08_9FIRM</name>
<gene>
    <name evidence="1" type="ORF">INF20_03865</name>
</gene>
<comment type="caution">
    <text evidence="1">The sequence shown here is derived from an EMBL/GenBank/DDBJ whole genome shotgun (WGS) entry which is preliminary data.</text>
</comment>
<evidence type="ECO:0000313" key="1">
    <source>
        <dbReference type="EMBL" id="MBE5035417.1"/>
    </source>
</evidence>
<dbReference type="EMBL" id="JADCKA010000004">
    <property type="protein sequence ID" value="MBE5035417.1"/>
    <property type="molecule type" value="Genomic_DNA"/>
</dbReference>
<sequence length="69" mass="7956">MIYANKDLSKLPTVIGDTETLLVEFHAIITLVMRQLAGPSKKERLRFTEMISHQARYIAQNDFTAPFFK</sequence>
<keyword evidence="2" id="KW-1185">Reference proteome</keyword>
<organism evidence="1 2">
    <name type="scientific">Gallibacter intestinalis</name>
    <dbReference type="NCBI Taxonomy" id="2779356"/>
    <lineage>
        <taxon>Bacteria</taxon>
        <taxon>Bacillati</taxon>
        <taxon>Bacillota</taxon>
        <taxon>Clostridia</taxon>
        <taxon>Eubacteriales</taxon>
        <taxon>Eubacteriaceae</taxon>
        <taxon>Gallibacter</taxon>
    </lineage>
</organism>
<dbReference type="Proteomes" id="UP001516588">
    <property type="component" value="Unassembled WGS sequence"/>
</dbReference>